<dbReference type="AlphaFoldDB" id="A0A6A4VTM9"/>
<evidence type="ECO:0000256" key="2">
    <source>
        <dbReference type="ARBA" id="ARBA00006387"/>
    </source>
</evidence>
<keyword evidence="3 8" id="KW-0337">GPI-anchor biosynthesis</keyword>
<keyword evidence="4 8" id="KW-0812">Transmembrane</keyword>
<dbReference type="InterPro" id="IPR007217">
    <property type="entry name" value="Per1-like"/>
</dbReference>
<organism evidence="9 10">
    <name type="scientific">Amphibalanus amphitrite</name>
    <name type="common">Striped barnacle</name>
    <name type="synonym">Balanus amphitrite</name>
    <dbReference type="NCBI Taxonomy" id="1232801"/>
    <lineage>
        <taxon>Eukaryota</taxon>
        <taxon>Metazoa</taxon>
        <taxon>Ecdysozoa</taxon>
        <taxon>Arthropoda</taxon>
        <taxon>Crustacea</taxon>
        <taxon>Multicrustacea</taxon>
        <taxon>Cirripedia</taxon>
        <taxon>Thoracica</taxon>
        <taxon>Thoracicalcarea</taxon>
        <taxon>Balanomorpha</taxon>
        <taxon>Balanoidea</taxon>
        <taxon>Balanidae</taxon>
        <taxon>Amphibalaninae</taxon>
        <taxon>Amphibalanus</taxon>
    </lineage>
</organism>
<sequence length="294" mass="33646">MLRRWAAPLLAAVLVLLARPALGSPGDRAHVFQSCLAKCVKINCTQSEGLARGLLWTCPDNCKYQCMWTTVDAFVENGIDIPQFYGKWPFVRWLSMQEPASALFSLLNLLGHVLMLRRFTSLVPRQAPLYWLWVTYSLVCINAWFWSGVFHAKDSKITEKLDYFCAFSMVLFSFYSACIRFSGPQLSCTTISVTVLCIGFMAYHIMYLLLVKFDYGYNMKANIIVGAVDVVIWLVWCAQQRSRCTYVWKCALTVILVSVTILLETADFPPLGWVLDAHAFWHLSTFPLPLLWYR</sequence>
<gene>
    <name evidence="9" type="primary">Pgap3</name>
    <name evidence="9" type="ORF">FJT64_008239</name>
</gene>
<keyword evidence="10" id="KW-1185">Reference proteome</keyword>
<dbReference type="EMBL" id="VIIS01001707">
    <property type="protein sequence ID" value="KAF0294102.1"/>
    <property type="molecule type" value="Genomic_DNA"/>
</dbReference>
<dbReference type="GO" id="GO:0006506">
    <property type="term" value="P:GPI anchor biosynthetic process"/>
    <property type="evidence" value="ECO:0007669"/>
    <property type="project" value="UniProtKB-KW"/>
</dbReference>
<comment type="caution">
    <text evidence="9">The sequence shown here is derived from an EMBL/GenBank/DDBJ whole genome shotgun (WGS) entry which is preliminary data.</text>
</comment>
<evidence type="ECO:0000256" key="3">
    <source>
        <dbReference type="ARBA" id="ARBA00022502"/>
    </source>
</evidence>
<comment type="function">
    <text evidence="8">Involved in the lipid remodeling steps of GPI-anchor maturation.</text>
</comment>
<dbReference type="GO" id="GO:0005789">
    <property type="term" value="C:endoplasmic reticulum membrane"/>
    <property type="evidence" value="ECO:0007669"/>
    <property type="project" value="TreeGrafter"/>
</dbReference>
<keyword evidence="7 8" id="KW-0472">Membrane</keyword>
<dbReference type="PANTHER" id="PTHR13148">
    <property type="entry name" value="PER1-RELATED"/>
    <property type="match status" value="1"/>
</dbReference>
<feature type="transmembrane region" description="Helical" evidence="8">
    <location>
        <begin position="161"/>
        <end position="179"/>
    </location>
</feature>
<evidence type="ECO:0000313" key="10">
    <source>
        <dbReference type="Proteomes" id="UP000440578"/>
    </source>
</evidence>
<feature type="transmembrane region" description="Helical" evidence="8">
    <location>
        <begin position="100"/>
        <end position="117"/>
    </location>
</feature>
<reference evidence="9 10" key="1">
    <citation type="submission" date="2019-07" db="EMBL/GenBank/DDBJ databases">
        <title>Draft genome assembly of a fouling barnacle, Amphibalanus amphitrite (Darwin, 1854): The first reference genome for Thecostraca.</title>
        <authorList>
            <person name="Kim W."/>
        </authorList>
    </citation>
    <scope>NUCLEOTIDE SEQUENCE [LARGE SCALE GENOMIC DNA]</scope>
    <source>
        <strain evidence="9">SNU_AA5</strain>
        <tissue evidence="9">Soma without cirri and trophi</tissue>
    </source>
</reference>
<proteinExistence type="inferred from homology"/>
<comment type="caution">
    <text evidence="8">Lacks conserved residue(s) required for the propagation of feature annotation.</text>
</comment>
<accession>A0A6A4VTM9</accession>
<protein>
    <recommendedName>
        <fullName evidence="8">Post-GPI attachment to proteins factor 3</fullName>
    </recommendedName>
</protein>
<dbReference type="Pfam" id="PF04080">
    <property type="entry name" value="Per1"/>
    <property type="match status" value="1"/>
</dbReference>
<dbReference type="Proteomes" id="UP000440578">
    <property type="component" value="Unassembled WGS sequence"/>
</dbReference>
<feature type="transmembrane region" description="Helical" evidence="8">
    <location>
        <begin position="246"/>
        <end position="263"/>
    </location>
</feature>
<evidence type="ECO:0000256" key="1">
    <source>
        <dbReference type="ARBA" id="ARBA00004127"/>
    </source>
</evidence>
<evidence type="ECO:0000313" key="9">
    <source>
        <dbReference type="EMBL" id="KAF0294102.1"/>
    </source>
</evidence>
<comment type="subcellular location">
    <subcellularLocation>
        <location evidence="1">Endomembrane system</location>
        <topology evidence="1">Multi-pass membrane protein</topology>
    </subcellularLocation>
    <subcellularLocation>
        <location evidence="8">Golgi apparatus membrane</location>
        <topology evidence="8">Multi-pass membrane protein</topology>
    </subcellularLocation>
</comment>
<feature type="signal peptide" evidence="8">
    <location>
        <begin position="1"/>
        <end position="23"/>
    </location>
</feature>
<feature type="transmembrane region" description="Helical" evidence="8">
    <location>
        <begin position="129"/>
        <end position="149"/>
    </location>
</feature>
<keyword evidence="5 8" id="KW-0732">Signal</keyword>
<feature type="transmembrane region" description="Helical" evidence="8">
    <location>
        <begin position="221"/>
        <end position="239"/>
    </location>
</feature>
<dbReference type="GO" id="GO:0016788">
    <property type="term" value="F:hydrolase activity, acting on ester bonds"/>
    <property type="evidence" value="ECO:0007669"/>
    <property type="project" value="TreeGrafter"/>
</dbReference>
<feature type="chain" id="PRO_5025716510" description="Post-GPI attachment to proteins factor 3" evidence="8">
    <location>
        <begin position="24"/>
        <end position="294"/>
    </location>
</feature>
<name>A0A6A4VTM9_AMPAM</name>
<evidence type="ECO:0000256" key="5">
    <source>
        <dbReference type="ARBA" id="ARBA00022729"/>
    </source>
</evidence>
<comment type="similarity">
    <text evidence="2 8">Belongs to the PGAP3 family.</text>
</comment>
<evidence type="ECO:0000256" key="7">
    <source>
        <dbReference type="ARBA" id="ARBA00023136"/>
    </source>
</evidence>
<evidence type="ECO:0000256" key="4">
    <source>
        <dbReference type="ARBA" id="ARBA00022692"/>
    </source>
</evidence>
<evidence type="ECO:0000256" key="6">
    <source>
        <dbReference type="ARBA" id="ARBA00022989"/>
    </source>
</evidence>
<keyword evidence="6 8" id="KW-1133">Transmembrane helix</keyword>
<dbReference type="PANTHER" id="PTHR13148:SF0">
    <property type="entry name" value="POST-GPI ATTACHMENT TO PROTEINS FACTOR 3"/>
    <property type="match status" value="1"/>
</dbReference>
<dbReference type="OrthoDB" id="419770at2759"/>
<keyword evidence="8" id="KW-0333">Golgi apparatus</keyword>
<feature type="transmembrane region" description="Helical" evidence="8">
    <location>
        <begin position="186"/>
        <end position="209"/>
    </location>
</feature>
<dbReference type="GO" id="GO:0000139">
    <property type="term" value="C:Golgi membrane"/>
    <property type="evidence" value="ECO:0007669"/>
    <property type="project" value="UniProtKB-SubCell"/>
</dbReference>
<evidence type="ECO:0000256" key="8">
    <source>
        <dbReference type="RuleBase" id="RU365066"/>
    </source>
</evidence>